<evidence type="ECO:0000313" key="3">
    <source>
        <dbReference type="Proteomes" id="UP000271162"/>
    </source>
</evidence>
<evidence type="ECO:0000256" key="1">
    <source>
        <dbReference type="SAM" id="MobiDB-lite"/>
    </source>
</evidence>
<keyword evidence="3" id="KW-1185">Reference proteome</keyword>
<feature type="region of interest" description="Disordered" evidence="1">
    <location>
        <begin position="15"/>
        <end position="41"/>
    </location>
</feature>
<evidence type="ECO:0000313" key="2">
    <source>
        <dbReference type="EMBL" id="VDL65408.1"/>
    </source>
</evidence>
<reference evidence="4" key="1">
    <citation type="submission" date="2017-02" db="UniProtKB">
        <authorList>
            <consortium name="WormBaseParasite"/>
        </authorList>
    </citation>
    <scope>IDENTIFICATION</scope>
</reference>
<protein>
    <submittedName>
        <fullName evidence="2 4">Uncharacterized protein</fullName>
    </submittedName>
</protein>
<dbReference type="Proteomes" id="UP000271162">
    <property type="component" value="Unassembled WGS sequence"/>
</dbReference>
<dbReference type="EMBL" id="UYSL01001665">
    <property type="protein sequence ID" value="VDL65408.1"/>
    <property type="molecule type" value="Genomic_DNA"/>
</dbReference>
<feature type="region of interest" description="Disordered" evidence="1">
    <location>
        <begin position="92"/>
        <end position="139"/>
    </location>
</feature>
<organism evidence="4">
    <name type="scientific">Nippostrongylus brasiliensis</name>
    <name type="common">Rat hookworm</name>
    <dbReference type="NCBI Taxonomy" id="27835"/>
    <lineage>
        <taxon>Eukaryota</taxon>
        <taxon>Metazoa</taxon>
        <taxon>Ecdysozoa</taxon>
        <taxon>Nematoda</taxon>
        <taxon>Chromadorea</taxon>
        <taxon>Rhabditida</taxon>
        <taxon>Rhabditina</taxon>
        <taxon>Rhabditomorpha</taxon>
        <taxon>Strongyloidea</taxon>
        <taxon>Heligmosomidae</taxon>
        <taxon>Nippostrongylus</taxon>
    </lineage>
</organism>
<reference evidence="2 3" key="2">
    <citation type="submission" date="2018-11" db="EMBL/GenBank/DDBJ databases">
        <authorList>
            <consortium name="Pathogen Informatics"/>
        </authorList>
    </citation>
    <scope>NUCLEOTIDE SEQUENCE [LARGE SCALE GENOMIC DNA]</scope>
</reference>
<feature type="compositionally biased region" description="Polar residues" evidence="1">
    <location>
        <begin position="127"/>
        <end position="139"/>
    </location>
</feature>
<dbReference type="WBParaSite" id="NBR_0000181801-mRNA-1">
    <property type="protein sequence ID" value="NBR_0000181801-mRNA-1"/>
    <property type="gene ID" value="NBR_0000181801"/>
</dbReference>
<dbReference type="AlphaFoldDB" id="A0A0N4XH16"/>
<name>A0A0N4XH16_NIPBR</name>
<feature type="compositionally biased region" description="Polar residues" evidence="1">
    <location>
        <begin position="104"/>
        <end position="117"/>
    </location>
</feature>
<evidence type="ECO:0000313" key="4">
    <source>
        <dbReference type="WBParaSite" id="NBR_0000181801-mRNA-1"/>
    </source>
</evidence>
<gene>
    <name evidence="2" type="ORF">NBR_LOCUS1819</name>
</gene>
<proteinExistence type="predicted"/>
<sequence length="139" mass="15236">MFSLGCTPTQIAPTEECAATDEDKLADDGVQSSRVVQTGEAKEIGICSKSSRRPSGQGDVGAPLSEAIDDCRRALSNWKALEEERPRISVINSSDSRCRRHMQHNTSYSIRKQSSSDQTERLPRLTDSCSQVSAFRTGN</sequence>
<accession>A0A0N4XH16</accession>